<evidence type="ECO:0000256" key="4">
    <source>
        <dbReference type="ARBA" id="ARBA00022771"/>
    </source>
</evidence>
<evidence type="ECO:0000256" key="6">
    <source>
        <dbReference type="ARBA" id="ARBA00023015"/>
    </source>
</evidence>
<accession>A0A4P6XF23</accession>
<evidence type="ECO:0000256" key="9">
    <source>
        <dbReference type="PROSITE-ProRule" id="PRU00042"/>
    </source>
</evidence>
<dbReference type="PANTHER" id="PTHR24379">
    <property type="entry name" value="KRAB AND ZINC FINGER DOMAIN-CONTAINING"/>
    <property type="match status" value="1"/>
</dbReference>
<evidence type="ECO:0000256" key="7">
    <source>
        <dbReference type="ARBA" id="ARBA00023163"/>
    </source>
</evidence>
<feature type="domain" description="C2H2-type" evidence="11">
    <location>
        <begin position="320"/>
        <end position="347"/>
    </location>
</feature>
<dbReference type="STRING" id="2163413.A0A4P6XF23"/>
<dbReference type="PROSITE" id="PS00028">
    <property type="entry name" value="ZINC_FINGER_C2H2_1"/>
    <property type="match status" value="6"/>
</dbReference>
<sequence>MYALAVTNLGTMGYSPFDIGYDAFYKRDSYFEENAGVGFATTNVLQNVSANVTPAGRPRVMDLAFLVSGKTGSFAELGRCETPPMHVQAADFGGQPDPPTPTDSSILTLVNLGEAGTNSLTGSLEAQETADKHDTRKRYKPRNGEYLHGVPVRIKTTNILGRDVPRSVTRQAPKKILPASRHGTTRPDFEKLSEVLEKIEKISSQGETIYACPVCPSELTTKTSFQEHLKQHLAERTFECHLCLRRFKTEQSLQKHIGSHSKLTFECHICHKVLCSVPGYKMHMESHSGITYECTICNRELLSKSSFDGHMRKHIENTVYECTFCHKKLKYKLTLNEHIRLHTGEKPYECKICHMKMTTSQILRNHMKKHK</sequence>
<dbReference type="GO" id="GO:0005634">
    <property type="term" value="C:nucleus"/>
    <property type="evidence" value="ECO:0007669"/>
    <property type="project" value="UniProtKB-SubCell"/>
</dbReference>
<feature type="region of interest" description="Disordered" evidence="10">
    <location>
        <begin position="118"/>
        <end position="143"/>
    </location>
</feature>
<dbReference type="SUPFAM" id="SSF57667">
    <property type="entry name" value="beta-beta-alpha zinc fingers"/>
    <property type="match status" value="3"/>
</dbReference>
<feature type="domain" description="C2H2-type" evidence="11">
    <location>
        <begin position="348"/>
        <end position="371"/>
    </location>
</feature>
<keyword evidence="5" id="KW-0862">Zinc</keyword>
<evidence type="ECO:0000256" key="10">
    <source>
        <dbReference type="SAM" id="MobiDB-lite"/>
    </source>
</evidence>
<dbReference type="Proteomes" id="UP000292447">
    <property type="component" value="Chromosome I"/>
</dbReference>
<dbReference type="PROSITE" id="PS50157">
    <property type="entry name" value="ZINC_FINGER_C2H2_2"/>
    <property type="match status" value="5"/>
</dbReference>
<evidence type="ECO:0000256" key="8">
    <source>
        <dbReference type="ARBA" id="ARBA00023242"/>
    </source>
</evidence>
<feature type="domain" description="C2H2-type" evidence="11">
    <location>
        <begin position="238"/>
        <end position="261"/>
    </location>
</feature>
<evidence type="ECO:0000256" key="5">
    <source>
        <dbReference type="ARBA" id="ARBA00022833"/>
    </source>
</evidence>
<dbReference type="AlphaFoldDB" id="A0A4P6XF23"/>
<keyword evidence="6" id="KW-0805">Transcription regulation</keyword>
<dbReference type="SMART" id="SM00355">
    <property type="entry name" value="ZnF_C2H2"/>
    <property type="match status" value="6"/>
</dbReference>
<dbReference type="Gene3D" id="3.30.160.60">
    <property type="entry name" value="Classic Zinc Finger"/>
    <property type="match status" value="4"/>
</dbReference>
<dbReference type="InterPro" id="IPR036236">
    <property type="entry name" value="Znf_C2H2_sf"/>
</dbReference>
<evidence type="ECO:0000259" key="11">
    <source>
        <dbReference type="PROSITE" id="PS50157"/>
    </source>
</evidence>
<feature type="domain" description="C2H2-type" evidence="11">
    <location>
        <begin position="292"/>
        <end position="314"/>
    </location>
</feature>
<comment type="subcellular location">
    <subcellularLocation>
        <location evidence="1">Nucleus</location>
    </subcellularLocation>
</comment>
<dbReference type="GO" id="GO:0006357">
    <property type="term" value="P:regulation of transcription by RNA polymerase II"/>
    <property type="evidence" value="ECO:0007669"/>
    <property type="project" value="UniProtKB-ARBA"/>
</dbReference>
<dbReference type="FunFam" id="3.30.160.60:FF:001289">
    <property type="entry name" value="Zinc finger protein 574"/>
    <property type="match status" value="1"/>
</dbReference>
<keyword evidence="3" id="KW-0677">Repeat</keyword>
<proteinExistence type="predicted"/>
<evidence type="ECO:0000256" key="2">
    <source>
        <dbReference type="ARBA" id="ARBA00022723"/>
    </source>
</evidence>
<evidence type="ECO:0000256" key="1">
    <source>
        <dbReference type="ARBA" id="ARBA00004123"/>
    </source>
</evidence>
<dbReference type="PANTHER" id="PTHR24379:SF121">
    <property type="entry name" value="C2H2-TYPE DOMAIN-CONTAINING PROTEIN"/>
    <property type="match status" value="1"/>
</dbReference>
<keyword evidence="4 9" id="KW-0863">Zinc-finger</keyword>
<reference evidence="13" key="1">
    <citation type="submission" date="2019-03" db="EMBL/GenBank/DDBJ databases">
        <title>Snf2 controls pulcherriminic acid biosynthesis and connects pigmentation and antifungal activity of the yeast Metschnikowia pulcherrima.</title>
        <authorList>
            <person name="Gore-Lloyd D."/>
            <person name="Sumann I."/>
            <person name="Brachmann A.O."/>
            <person name="Schneeberger K."/>
            <person name="Ortiz-Merino R.A."/>
            <person name="Moreno-Beltran M."/>
            <person name="Schlaefli M."/>
            <person name="Kirner P."/>
            <person name="Santos Kron A."/>
            <person name="Wolfe K.H."/>
            <person name="Piel J."/>
            <person name="Ahrens C.H."/>
            <person name="Henk D."/>
            <person name="Freimoser F.M."/>
        </authorList>
    </citation>
    <scope>NUCLEOTIDE SEQUENCE [LARGE SCALE GENOMIC DNA]</scope>
    <source>
        <strain evidence="13">APC 1.2</strain>
    </source>
</reference>
<evidence type="ECO:0000313" key="12">
    <source>
        <dbReference type="EMBL" id="QBM85880.1"/>
    </source>
</evidence>
<dbReference type="EMBL" id="CP034456">
    <property type="protein sequence ID" value="QBM85880.1"/>
    <property type="molecule type" value="Genomic_DNA"/>
</dbReference>
<feature type="domain" description="C2H2-type" evidence="11">
    <location>
        <begin position="210"/>
        <end position="237"/>
    </location>
</feature>
<organism evidence="12 13">
    <name type="scientific">Metschnikowia aff. pulcherrima</name>
    <dbReference type="NCBI Taxonomy" id="2163413"/>
    <lineage>
        <taxon>Eukaryota</taxon>
        <taxon>Fungi</taxon>
        <taxon>Dikarya</taxon>
        <taxon>Ascomycota</taxon>
        <taxon>Saccharomycotina</taxon>
        <taxon>Pichiomycetes</taxon>
        <taxon>Metschnikowiaceae</taxon>
        <taxon>Metschnikowia</taxon>
    </lineage>
</organism>
<dbReference type="GO" id="GO:0008270">
    <property type="term" value="F:zinc ion binding"/>
    <property type="evidence" value="ECO:0007669"/>
    <property type="project" value="UniProtKB-KW"/>
</dbReference>
<gene>
    <name evidence="12" type="primary">MPUL0A05110</name>
    <name evidence="12" type="ORF">METSCH_A05110</name>
</gene>
<evidence type="ECO:0000313" key="13">
    <source>
        <dbReference type="Proteomes" id="UP000292447"/>
    </source>
</evidence>
<keyword evidence="13" id="KW-1185">Reference proteome</keyword>
<evidence type="ECO:0000256" key="3">
    <source>
        <dbReference type="ARBA" id="ARBA00022737"/>
    </source>
</evidence>
<keyword evidence="2" id="KW-0479">Metal-binding</keyword>
<protein>
    <submittedName>
        <fullName evidence="12">C2H2-type zinc finger</fullName>
    </submittedName>
</protein>
<dbReference type="Pfam" id="PF13912">
    <property type="entry name" value="zf-C2H2_6"/>
    <property type="match status" value="1"/>
</dbReference>
<name>A0A4P6XF23_9ASCO</name>
<dbReference type="Pfam" id="PF12874">
    <property type="entry name" value="zf-met"/>
    <property type="match status" value="1"/>
</dbReference>
<keyword evidence="7" id="KW-0804">Transcription</keyword>
<dbReference type="InterPro" id="IPR013087">
    <property type="entry name" value="Znf_C2H2_type"/>
</dbReference>
<keyword evidence="8" id="KW-0539">Nucleus</keyword>